<dbReference type="EMBL" id="CP018047">
    <property type="protein sequence ID" value="AQU70245.1"/>
    <property type="molecule type" value="Genomic_DNA"/>
</dbReference>
<protein>
    <submittedName>
        <fullName evidence="1">Uncharacterized protein</fullName>
    </submittedName>
</protein>
<sequence length="78" mass="8757">MLPRLPRSYAPTAEEAAAWADTLVRRRLLHAAIRVPTGQWLVQKTCGAPVHVLDGPAALLDLAADIQHRTRTRRNRIR</sequence>
<gene>
    <name evidence="1" type="ORF">BBN63_32760</name>
</gene>
<evidence type="ECO:0000313" key="2">
    <source>
        <dbReference type="Proteomes" id="UP000189677"/>
    </source>
</evidence>
<dbReference type="KEGG" id="snw:BBN63_32760"/>
<accession>A0A1U9R2X8</accession>
<reference evidence="1 2" key="1">
    <citation type="submission" date="2016-11" db="EMBL/GenBank/DDBJ databases">
        <title>Complete genome sequence of Streptomyces niveus SCSIO 3406.</title>
        <authorList>
            <person name="Zhu Q."/>
            <person name="Cheng W."/>
            <person name="Song Y."/>
            <person name="Li Q."/>
            <person name="Ju J."/>
        </authorList>
    </citation>
    <scope>NUCLEOTIDE SEQUENCE [LARGE SCALE GENOMIC DNA]</scope>
    <source>
        <strain evidence="1 2">SCSIO 3406</strain>
    </source>
</reference>
<keyword evidence="2" id="KW-1185">Reference proteome</keyword>
<dbReference type="AlphaFoldDB" id="A0A1U9R2X8"/>
<dbReference type="Proteomes" id="UP000189677">
    <property type="component" value="Chromosome"/>
</dbReference>
<evidence type="ECO:0000313" key="1">
    <source>
        <dbReference type="EMBL" id="AQU70245.1"/>
    </source>
</evidence>
<dbReference type="RefSeq" id="WP_078078926.1">
    <property type="nucleotide sequence ID" value="NZ_CP018047.1"/>
</dbReference>
<proteinExistence type="predicted"/>
<dbReference type="OrthoDB" id="4309866at2"/>
<organism evidence="1 2">
    <name type="scientific">Streptomyces niveus</name>
    <name type="common">Streptomyces spheroides</name>
    <dbReference type="NCBI Taxonomy" id="193462"/>
    <lineage>
        <taxon>Bacteria</taxon>
        <taxon>Bacillati</taxon>
        <taxon>Actinomycetota</taxon>
        <taxon>Actinomycetes</taxon>
        <taxon>Kitasatosporales</taxon>
        <taxon>Streptomycetaceae</taxon>
        <taxon>Streptomyces</taxon>
    </lineage>
</organism>
<name>A0A1U9R2X8_STRNV</name>